<organism evidence="5 6">
    <name type="scientific">Phocaeicola vulgatus str. 3975 RP4</name>
    <dbReference type="NCBI Taxonomy" id="1339352"/>
    <lineage>
        <taxon>Bacteria</taxon>
        <taxon>Pseudomonadati</taxon>
        <taxon>Bacteroidota</taxon>
        <taxon>Bacteroidia</taxon>
        <taxon>Bacteroidales</taxon>
        <taxon>Bacteroidaceae</taxon>
        <taxon>Phocaeicola</taxon>
    </lineage>
</organism>
<evidence type="ECO:0000256" key="1">
    <source>
        <dbReference type="ARBA" id="ARBA00022723"/>
    </source>
</evidence>
<evidence type="ECO:0000313" key="6">
    <source>
        <dbReference type="Proteomes" id="UP000027661"/>
    </source>
</evidence>
<evidence type="ECO:0000313" key="5">
    <source>
        <dbReference type="EMBL" id="KDS55255.1"/>
    </source>
</evidence>
<dbReference type="CDD" id="cd07385">
    <property type="entry name" value="MPP_YkuE_C"/>
    <property type="match status" value="1"/>
</dbReference>
<dbReference type="InterPro" id="IPR029052">
    <property type="entry name" value="Metallo-depent_PP-like"/>
</dbReference>
<feature type="domain" description="Calcineurin-like phosphoesterase" evidence="4">
    <location>
        <begin position="49"/>
        <end position="211"/>
    </location>
</feature>
<gene>
    <name evidence="5" type="ORF">M099_1255</name>
</gene>
<dbReference type="Proteomes" id="UP000027661">
    <property type="component" value="Unassembled WGS sequence"/>
</dbReference>
<protein>
    <submittedName>
        <fullName evidence="5">Calcineurin-like phosphoesterase family protein</fullName>
    </submittedName>
</protein>
<reference evidence="5 6" key="1">
    <citation type="submission" date="2014-04" db="EMBL/GenBank/DDBJ databases">
        <authorList>
            <person name="Sears C."/>
            <person name="Carroll K."/>
            <person name="Sack B.R."/>
            <person name="Qadri F."/>
            <person name="Myers L.L."/>
            <person name="Chung G.-T."/>
            <person name="Escheverria P."/>
            <person name="Fraser C.M."/>
            <person name="Sadzewicz L."/>
            <person name="Shefchek K.A."/>
            <person name="Tallon L."/>
            <person name="Das S.P."/>
            <person name="Daugherty S."/>
            <person name="Mongodin E.F."/>
        </authorList>
    </citation>
    <scope>NUCLEOTIDE SEQUENCE [LARGE SCALE GENOMIC DNA]</scope>
    <source>
        <strain evidence="5 6">3975 RP4</strain>
    </source>
</reference>
<dbReference type="PATRIC" id="fig|1339352.3.peg.1217"/>
<dbReference type="InterPro" id="IPR051158">
    <property type="entry name" value="Metallophosphoesterase_sf"/>
</dbReference>
<dbReference type="EMBL" id="JNHM01000013">
    <property type="protein sequence ID" value="KDS55255.1"/>
    <property type="molecule type" value="Genomic_DNA"/>
</dbReference>
<keyword evidence="1" id="KW-0479">Metal-binding</keyword>
<dbReference type="AlphaFoldDB" id="A0A069SL53"/>
<feature type="signal peptide" evidence="3">
    <location>
        <begin position="1"/>
        <end position="21"/>
    </location>
</feature>
<accession>A0A069SL53</accession>
<dbReference type="SUPFAM" id="SSF56300">
    <property type="entry name" value="Metallo-dependent phosphatases"/>
    <property type="match status" value="1"/>
</dbReference>
<keyword evidence="3" id="KW-0732">Signal</keyword>
<evidence type="ECO:0000259" key="4">
    <source>
        <dbReference type="Pfam" id="PF00149"/>
    </source>
</evidence>
<evidence type="ECO:0000256" key="3">
    <source>
        <dbReference type="SAM" id="SignalP"/>
    </source>
</evidence>
<comment type="caution">
    <text evidence="5">The sequence shown here is derived from an EMBL/GenBank/DDBJ whole genome shotgun (WGS) entry which is preliminary data.</text>
</comment>
<keyword evidence="2" id="KW-0378">Hydrolase</keyword>
<feature type="chain" id="PRO_5001666758" evidence="3">
    <location>
        <begin position="22"/>
        <end position="279"/>
    </location>
</feature>
<proteinExistence type="predicted"/>
<dbReference type="PROSITE" id="PS51257">
    <property type="entry name" value="PROKAR_LIPOPROTEIN"/>
    <property type="match status" value="1"/>
</dbReference>
<dbReference type="Gene3D" id="3.60.21.10">
    <property type="match status" value="1"/>
</dbReference>
<dbReference type="GO" id="GO:0016020">
    <property type="term" value="C:membrane"/>
    <property type="evidence" value="ECO:0007669"/>
    <property type="project" value="GOC"/>
</dbReference>
<dbReference type="Pfam" id="PF00149">
    <property type="entry name" value="Metallophos"/>
    <property type="match status" value="1"/>
</dbReference>
<dbReference type="GO" id="GO:0008758">
    <property type="term" value="F:UDP-2,3-diacylglucosamine hydrolase activity"/>
    <property type="evidence" value="ECO:0007669"/>
    <property type="project" value="TreeGrafter"/>
</dbReference>
<dbReference type="PANTHER" id="PTHR31302:SF31">
    <property type="entry name" value="PHOSPHODIESTERASE YAEI"/>
    <property type="match status" value="1"/>
</dbReference>
<dbReference type="PANTHER" id="PTHR31302">
    <property type="entry name" value="TRANSMEMBRANE PROTEIN WITH METALLOPHOSPHOESTERASE DOMAIN-RELATED"/>
    <property type="match status" value="1"/>
</dbReference>
<dbReference type="GO" id="GO:0009245">
    <property type="term" value="P:lipid A biosynthetic process"/>
    <property type="evidence" value="ECO:0007669"/>
    <property type="project" value="TreeGrafter"/>
</dbReference>
<sequence length="279" mass="31367">MKKQFLFLLLAVILLSSCATATLSEFPGVGRVKQYDFYSYDIPPAFDGFRIGFASDFHYESRFKRSELNSAVRALKSMHADVLLLGGDYRGKKGGNLDTLFTALSRVYTPYGTFAVMGNHDYGYCYSEVVEAMQKNHVRLMEHKSYKLMKDGQYIIVSGVRNPFDLKKNGDSPSQHFLADDFIILLTHTPDYAEDTDVSNANLVLAGHTHGGQVSLFKKYSPVKHSIYGNRFLTGWKENSKGTPIIITNGLGTSRVDVRLFTPSEVVLVVLHRVEKQKE</sequence>
<dbReference type="RefSeq" id="WP_032945779.1">
    <property type="nucleotide sequence ID" value="NZ_JNHM01000013.1"/>
</dbReference>
<name>A0A069SL53_PHOVU</name>
<evidence type="ECO:0000256" key="2">
    <source>
        <dbReference type="ARBA" id="ARBA00022801"/>
    </source>
</evidence>
<dbReference type="InterPro" id="IPR004843">
    <property type="entry name" value="Calcineurin-like_PHP"/>
</dbReference>
<dbReference type="GO" id="GO:0046872">
    <property type="term" value="F:metal ion binding"/>
    <property type="evidence" value="ECO:0007669"/>
    <property type="project" value="UniProtKB-KW"/>
</dbReference>